<accession>A0A146K6B6</accession>
<sequence>MPLVQFQTLDAEVFEKYFQLAVEAKIERKCETQLEAYVSYQNMGEHMRWRFWDVISQKMQVSREKIYKFFRFTWSRKFYEPLQNHRDEIRGMVFKLLHEMKITEKTPEVNQTVWIKVWDIFRHYNLHYDGTDQLVRNSVNLYFGKMASGVHIEIPDKIQLKPFPTDRPAAVSTSRPKHQLQMEQSEQQAMVSLKAPRDDKYQYFGMEQNDVPRMLFTDDFEFCDLEKDDESVDSNVEPNDHANFYDCLKQSVLGVVSNGEFVATAEETIDPELYADPIDWDAL</sequence>
<organism evidence="1">
    <name type="scientific">Trepomonas sp. PC1</name>
    <dbReference type="NCBI Taxonomy" id="1076344"/>
    <lineage>
        <taxon>Eukaryota</taxon>
        <taxon>Metamonada</taxon>
        <taxon>Diplomonadida</taxon>
        <taxon>Hexamitidae</taxon>
        <taxon>Hexamitinae</taxon>
        <taxon>Trepomonas</taxon>
    </lineage>
</organism>
<proteinExistence type="predicted"/>
<evidence type="ECO:0000313" key="1">
    <source>
        <dbReference type="EMBL" id="JAP92382.1"/>
    </source>
</evidence>
<reference evidence="1" key="1">
    <citation type="submission" date="2015-07" db="EMBL/GenBank/DDBJ databases">
        <title>Adaptation to a free-living lifestyle via gene acquisitions in the diplomonad Trepomonas sp. PC1.</title>
        <authorList>
            <person name="Xu F."/>
            <person name="Jerlstrom-Hultqvist J."/>
            <person name="Kolisko M."/>
            <person name="Simpson A.G.B."/>
            <person name="Roger A.J."/>
            <person name="Svard S.G."/>
            <person name="Andersson J.O."/>
        </authorList>
    </citation>
    <scope>NUCLEOTIDE SEQUENCE</scope>
    <source>
        <strain evidence="1">PC1</strain>
    </source>
</reference>
<protein>
    <submittedName>
        <fullName evidence="1">Uncharacterized protein</fullName>
    </submittedName>
</protein>
<dbReference type="EMBL" id="GDID01004224">
    <property type="protein sequence ID" value="JAP92382.1"/>
    <property type="molecule type" value="Transcribed_RNA"/>
</dbReference>
<dbReference type="AlphaFoldDB" id="A0A146K6B6"/>
<gene>
    <name evidence="1" type="ORF">TPC1_15697</name>
</gene>
<name>A0A146K6B6_9EUKA</name>